<evidence type="ECO:0000256" key="2">
    <source>
        <dbReference type="ARBA" id="ARBA00004370"/>
    </source>
</evidence>
<dbReference type="InterPro" id="IPR003660">
    <property type="entry name" value="HAMP_dom"/>
</dbReference>
<dbReference type="InterPro" id="IPR036097">
    <property type="entry name" value="HisK_dim/P_sf"/>
</dbReference>
<dbReference type="PROSITE" id="PS50109">
    <property type="entry name" value="HIS_KIN"/>
    <property type="match status" value="1"/>
</dbReference>
<evidence type="ECO:0000256" key="5">
    <source>
        <dbReference type="ARBA" id="ARBA00022679"/>
    </source>
</evidence>
<evidence type="ECO:0000256" key="4">
    <source>
        <dbReference type="ARBA" id="ARBA00022553"/>
    </source>
</evidence>
<dbReference type="GO" id="GO:0000155">
    <property type="term" value="F:phosphorelay sensor kinase activity"/>
    <property type="evidence" value="ECO:0007669"/>
    <property type="project" value="InterPro"/>
</dbReference>
<evidence type="ECO:0000256" key="10">
    <source>
        <dbReference type="SAM" id="MobiDB-lite"/>
    </source>
</evidence>
<feature type="domain" description="HAMP" evidence="13">
    <location>
        <begin position="208"/>
        <end position="262"/>
    </location>
</feature>
<dbReference type="Pfam" id="PF00512">
    <property type="entry name" value="HisKA"/>
    <property type="match status" value="1"/>
</dbReference>
<dbReference type="Gene3D" id="6.10.340.10">
    <property type="match status" value="1"/>
</dbReference>
<dbReference type="PROSITE" id="PS50885">
    <property type="entry name" value="HAMP"/>
    <property type="match status" value="1"/>
</dbReference>
<dbReference type="PATRIC" id="fig|1203554.3.peg.975"/>
<keyword evidence="11" id="KW-0472">Membrane</keyword>
<dbReference type="AlphaFoldDB" id="S3BIM3"/>
<feature type="transmembrane region" description="Helical" evidence="11">
    <location>
        <begin position="66"/>
        <end position="91"/>
    </location>
</feature>
<evidence type="ECO:0000256" key="1">
    <source>
        <dbReference type="ARBA" id="ARBA00000085"/>
    </source>
</evidence>
<evidence type="ECO:0000313" key="14">
    <source>
        <dbReference type="EMBL" id="EPE00222.1"/>
    </source>
</evidence>
<evidence type="ECO:0000256" key="9">
    <source>
        <dbReference type="ARBA" id="ARBA00023012"/>
    </source>
</evidence>
<dbReference type="Gene3D" id="1.10.287.130">
    <property type="match status" value="1"/>
</dbReference>
<keyword evidence="6 11" id="KW-0812">Transmembrane</keyword>
<evidence type="ECO:0000259" key="13">
    <source>
        <dbReference type="PROSITE" id="PS50885"/>
    </source>
</evidence>
<dbReference type="Pfam" id="PF02518">
    <property type="entry name" value="HATPase_c"/>
    <property type="match status" value="1"/>
</dbReference>
<gene>
    <name evidence="14" type="ORF">HMPREF1476_00951</name>
</gene>
<dbReference type="STRING" id="1203554.HMPREF1476_00951"/>
<reference evidence="14 15" key="1">
    <citation type="submission" date="2013-04" db="EMBL/GenBank/DDBJ databases">
        <title>The Genome Sequence of Sutterella wadsworthensis HGA0223.</title>
        <authorList>
            <consortium name="The Broad Institute Genomics Platform"/>
            <person name="Earl A."/>
            <person name="Ward D."/>
            <person name="Feldgarden M."/>
            <person name="Gevers D."/>
            <person name="Schmidt T.M."/>
            <person name="Dover J."/>
            <person name="Dai D."/>
            <person name="Walker B."/>
            <person name="Young S."/>
            <person name="Zeng Q."/>
            <person name="Gargeya S."/>
            <person name="Fitzgerald M."/>
            <person name="Haas B."/>
            <person name="Abouelleil A."/>
            <person name="Allen A.W."/>
            <person name="Alvarado L."/>
            <person name="Arachchi H.M."/>
            <person name="Berlin A.M."/>
            <person name="Chapman S.B."/>
            <person name="Gainer-Dewar J."/>
            <person name="Goldberg J."/>
            <person name="Griggs A."/>
            <person name="Gujja S."/>
            <person name="Hansen M."/>
            <person name="Howarth C."/>
            <person name="Imamovic A."/>
            <person name="Ireland A."/>
            <person name="Larimer J."/>
            <person name="McCowan C."/>
            <person name="Murphy C."/>
            <person name="Pearson M."/>
            <person name="Poon T.W."/>
            <person name="Priest M."/>
            <person name="Roberts A."/>
            <person name="Saif S."/>
            <person name="Shea T."/>
            <person name="Sisk P."/>
            <person name="Sykes S."/>
            <person name="Wortman J."/>
            <person name="Nusbaum C."/>
            <person name="Birren B."/>
        </authorList>
    </citation>
    <scope>NUCLEOTIDE SEQUENCE [LARGE SCALE GENOMIC DNA]</scope>
    <source>
        <strain evidence="14 15">HGA0223</strain>
    </source>
</reference>
<dbReference type="eggNOG" id="COG2205">
    <property type="taxonomic scope" value="Bacteria"/>
</dbReference>
<dbReference type="Proteomes" id="UP000014400">
    <property type="component" value="Unassembled WGS sequence"/>
</dbReference>
<comment type="caution">
    <text evidence="14">The sequence shown here is derived from an EMBL/GenBank/DDBJ whole genome shotgun (WGS) entry which is preliminary data.</text>
</comment>
<dbReference type="Gene3D" id="3.30.565.10">
    <property type="entry name" value="Histidine kinase-like ATPase, C-terminal domain"/>
    <property type="match status" value="1"/>
</dbReference>
<keyword evidence="4" id="KW-0597">Phosphoprotein</keyword>
<dbReference type="SMART" id="SM00387">
    <property type="entry name" value="HATPase_c"/>
    <property type="match status" value="1"/>
</dbReference>
<organism evidence="14 15">
    <name type="scientific">Sutterella wadsworthensis HGA0223</name>
    <dbReference type="NCBI Taxonomy" id="1203554"/>
    <lineage>
        <taxon>Bacteria</taxon>
        <taxon>Pseudomonadati</taxon>
        <taxon>Pseudomonadota</taxon>
        <taxon>Betaproteobacteria</taxon>
        <taxon>Burkholderiales</taxon>
        <taxon>Sutterellaceae</taxon>
        <taxon>Sutterella</taxon>
    </lineage>
</organism>
<dbReference type="HOGENOM" id="CLU_000445_89_37_4"/>
<dbReference type="InterPro" id="IPR036890">
    <property type="entry name" value="HATPase_C_sf"/>
</dbReference>
<feature type="transmembrane region" description="Helical" evidence="11">
    <location>
        <begin position="184"/>
        <end position="203"/>
    </location>
</feature>
<dbReference type="SUPFAM" id="SSF47384">
    <property type="entry name" value="Homodimeric domain of signal transducing histidine kinase"/>
    <property type="match status" value="1"/>
</dbReference>
<feature type="domain" description="Histidine kinase" evidence="12">
    <location>
        <begin position="270"/>
        <end position="474"/>
    </location>
</feature>
<evidence type="ECO:0000256" key="3">
    <source>
        <dbReference type="ARBA" id="ARBA00012438"/>
    </source>
</evidence>
<feature type="region of interest" description="Disordered" evidence="10">
    <location>
        <begin position="1"/>
        <end position="59"/>
    </location>
</feature>
<feature type="compositionally biased region" description="Polar residues" evidence="10">
    <location>
        <begin position="1"/>
        <end position="16"/>
    </location>
</feature>
<evidence type="ECO:0000313" key="15">
    <source>
        <dbReference type="Proteomes" id="UP000014400"/>
    </source>
</evidence>
<protein>
    <recommendedName>
        <fullName evidence="3">histidine kinase</fullName>
        <ecNumber evidence="3">2.7.13.3</ecNumber>
    </recommendedName>
</protein>
<dbReference type="InterPro" id="IPR050428">
    <property type="entry name" value="TCS_sensor_his_kinase"/>
</dbReference>
<keyword evidence="7" id="KW-0418">Kinase</keyword>
<evidence type="ECO:0000256" key="6">
    <source>
        <dbReference type="ARBA" id="ARBA00022692"/>
    </source>
</evidence>
<keyword evidence="8 11" id="KW-1133">Transmembrane helix</keyword>
<evidence type="ECO:0000256" key="8">
    <source>
        <dbReference type="ARBA" id="ARBA00022989"/>
    </source>
</evidence>
<keyword evidence="9" id="KW-0902">Two-component regulatory system</keyword>
<dbReference type="InterPro" id="IPR005467">
    <property type="entry name" value="His_kinase_dom"/>
</dbReference>
<dbReference type="InterPro" id="IPR003661">
    <property type="entry name" value="HisK_dim/P_dom"/>
</dbReference>
<keyword evidence="15" id="KW-1185">Reference proteome</keyword>
<feature type="compositionally biased region" description="Polar residues" evidence="10">
    <location>
        <begin position="23"/>
        <end position="32"/>
    </location>
</feature>
<name>S3BIM3_9BURK</name>
<dbReference type="EMBL" id="ATCF01000012">
    <property type="protein sequence ID" value="EPE00222.1"/>
    <property type="molecule type" value="Genomic_DNA"/>
</dbReference>
<keyword evidence="5" id="KW-0808">Transferase</keyword>
<dbReference type="PANTHER" id="PTHR45436">
    <property type="entry name" value="SENSOR HISTIDINE KINASE YKOH"/>
    <property type="match status" value="1"/>
</dbReference>
<evidence type="ECO:0000259" key="12">
    <source>
        <dbReference type="PROSITE" id="PS50109"/>
    </source>
</evidence>
<proteinExistence type="predicted"/>
<sequence>MTNLSGRSRENLQLSAAQEERISPSSAVQSGSPYEAQGGLSQASPQAHDQQRELHQKPPRGLSQRIMLALTVLLTGLAALYSAAMVGVIGYTEEELISSFLEDDMDYVVSQIERGDTAIGLPHADVYGDAPGLKPVPAQFQDCPFGFTEITEAPAVFVWRRAWQGGSLMIVRDQEGFEEKEQELFILMLAVLLVVFLVGAAAGKRLAVQVMRPVEKLAAAVRAASSQNTWKPLPKELITRDEVGNLAAELSASMHRLFKALKREKAFTGDVSHELRTPLTVIETSVELLKLTELTAAQQRQVDKIERSSKMMHELVEGFLAFARLSENAGSDRVSDVLQAVGRLWIPEAAKAGRQLVFRQEDCCPGSFSPLLLSTVVSNLVKNALAYSHEGEIKVTETSTGIVVADHGDPIPPAEQKRIFEPFVRGKASADIEQTRFGLGLSIVWRICMRMGWQVNLASGPDGNAFTVTLVSPADAAEPVRRSDELG</sequence>
<evidence type="ECO:0000256" key="7">
    <source>
        <dbReference type="ARBA" id="ARBA00022777"/>
    </source>
</evidence>
<dbReference type="EC" id="2.7.13.3" evidence="3"/>
<feature type="compositionally biased region" description="Polar residues" evidence="10">
    <location>
        <begin position="39"/>
        <end position="48"/>
    </location>
</feature>
<accession>S3BIM3</accession>
<comment type="subcellular location">
    <subcellularLocation>
        <location evidence="2">Membrane</location>
    </subcellularLocation>
</comment>
<dbReference type="GO" id="GO:0005886">
    <property type="term" value="C:plasma membrane"/>
    <property type="evidence" value="ECO:0007669"/>
    <property type="project" value="TreeGrafter"/>
</dbReference>
<dbReference type="CDD" id="cd00082">
    <property type="entry name" value="HisKA"/>
    <property type="match status" value="1"/>
</dbReference>
<dbReference type="SUPFAM" id="SSF55874">
    <property type="entry name" value="ATPase domain of HSP90 chaperone/DNA topoisomerase II/histidine kinase"/>
    <property type="match status" value="1"/>
</dbReference>
<dbReference type="InterPro" id="IPR003594">
    <property type="entry name" value="HATPase_dom"/>
</dbReference>
<dbReference type="PANTHER" id="PTHR45436:SF16">
    <property type="entry name" value="HISTIDINE KINASE"/>
    <property type="match status" value="1"/>
</dbReference>
<dbReference type="SMART" id="SM00388">
    <property type="entry name" value="HisKA"/>
    <property type="match status" value="1"/>
</dbReference>
<evidence type="ECO:0000256" key="11">
    <source>
        <dbReference type="SAM" id="Phobius"/>
    </source>
</evidence>
<comment type="catalytic activity">
    <reaction evidence="1">
        <text>ATP + protein L-histidine = ADP + protein N-phospho-L-histidine.</text>
        <dbReference type="EC" id="2.7.13.3"/>
    </reaction>
</comment>